<dbReference type="Proteomes" id="UP000005207">
    <property type="component" value="Linkage group LG14"/>
</dbReference>
<evidence type="ECO:0000313" key="2">
    <source>
        <dbReference type="Ensembl" id="ENSONIP00000051160.1"/>
    </source>
</evidence>
<dbReference type="OMA" id="HEELIHY"/>
<keyword evidence="1" id="KW-0812">Transmembrane</keyword>
<name>A0A669CY46_ORENI</name>
<dbReference type="InterPro" id="IPR033223">
    <property type="entry name" value="TTMP"/>
</dbReference>
<sequence>MNQKYVAFLFCFLGKETKFLFLIFTQSFMVFSSVVFYAIHLLLSDLYKTSAALGRYFFNTEIRAVRNGSVIADYKLTFQMPEEEKDQLRNFTLSRQMVYNVFRQFLYDQELPESDPMFIDPASLKMVLGN</sequence>
<keyword evidence="3" id="KW-1185">Reference proteome</keyword>
<dbReference type="GeneTree" id="ENSGT00940000168248"/>
<reference evidence="2" key="3">
    <citation type="submission" date="2025-09" db="UniProtKB">
        <authorList>
            <consortium name="Ensembl"/>
        </authorList>
    </citation>
    <scope>IDENTIFICATION</scope>
</reference>
<proteinExistence type="predicted"/>
<reference evidence="3" key="1">
    <citation type="submission" date="2012-01" db="EMBL/GenBank/DDBJ databases">
        <title>The Genome Sequence of Oreochromis niloticus (Nile Tilapia).</title>
        <authorList>
            <consortium name="Broad Institute Genome Assembly Team"/>
            <consortium name="Broad Institute Sequencing Platform"/>
            <person name="Di Palma F."/>
            <person name="Johnson J."/>
            <person name="Lander E.S."/>
            <person name="Lindblad-Toh K."/>
        </authorList>
    </citation>
    <scope>NUCLEOTIDE SEQUENCE [LARGE SCALE GENOMIC DNA]</scope>
</reference>
<protein>
    <submittedName>
        <fullName evidence="2">Uncharacterized protein</fullName>
    </submittedName>
</protein>
<dbReference type="AlphaFoldDB" id="A0A669CY46"/>
<evidence type="ECO:0000313" key="3">
    <source>
        <dbReference type="Proteomes" id="UP000005207"/>
    </source>
</evidence>
<dbReference type="PANTHER" id="PTHR14636:SF1">
    <property type="entry name" value="TPA-INDUCED TRANSMEMBRANE PROTEIN"/>
    <property type="match status" value="1"/>
</dbReference>
<keyword evidence="1" id="KW-0472">Membrane</keyword>
<dbReference type="SUPFAM" id="SSF82671">
    <property type="entry name" value="SEA domain"/>
    <property type="match status" value="1"/>
</dbReference>
<reference evidence="2" key="2">
    <citation type="submission" date="2025-08" db="UniProtKB">
        <authorList>
            <consortium name="Ensembl"/>
        </authorList>
    </citation>
    <scope>IDENTIFICATION</scope>
</reference>
<dbReference type="Gene3D" id="3.30.70.960">
    <property type="entry name" value="SEA domain"/>
    <property type="match status" value="1"/>
</dbReference>
<accession>A0A669CY46</accession>
<dbReference type="Ensembl" id="ENSONIT00000061286.1">
    <property type="protein sequence ID" value="ENSONIP00000051160.1"/>
    <property type="gene ID" value="ENSONIG00000037374.1"/>
</dbReference>
<keyword evidence="1" id="KW-1133">Transmembrane helix</keyword>
<organism evidence="2 3">
    <name type="scientific">Oreochromis niloticus</name>
    <name type="common">Nile tilapia</name>
    <name type="synonym">Tilapia nilotica</name>
    <dbReference type="NCBI Taxonomy" id="8128"/>
    <lineage>
        <taxon>Eukaryota</taxon>
        <taxon>Metazoa</taxon>
        <taxon>Chordata</taxon>
        <taxon>Craniata</taxon>
        <taxon>Vertebrata</taxon>
        <taxon>Euteleostomi</taxon>
        <taxon>Actinopterygii</taxon>
        <taxon>Neopterygii</taxon>
        <taxon>Teleostei</taxon>
        <taxon>Neoteleostei</taxon>
        <taxon>Acanthomorphata</taxon>
        <taxon>Ovalentaria</taxon>
        <taxon>Cichlomorphae</taxon>
        <taxon>Cichliformes</taxon>
        <taxon>Cichlidae</taxon>
        <taxon>African cichlids</taxon>
        <taxon>Pseudocrenilabrinae</taxon>
        <taxon>Oreochromini</taxon>
        <taxon>Oreochromis</taxon>
    </lineage>
</organism>
<dbReference type="InParanoid" id="A0A669CY46"/>
<dbReference type="PANTHER" id="PTHR14636">
    <property type="entry name" value="TPA-INDUCED TRANSMEMBRANE PROTEIN"/>
    <property type="match status" value="1"/>
</dbReference>
<evidence type="ECO:0000256" key="1">
    <source>
        <dbReference type="SAM" id="Phobius"/>
    </source>
</evidence>
<dbReference type="InterPro" id="IPR036364">
    <property type="entry name" value="SEA_dom_sf"/>
</dbReference>
<feature type="transmembrane region" description="Helical" evidence="1">
    <location>
        <begin position="20"/>
        <end position="43"/>
    </location>
</feature>